<dbReference type="AlphaFoldDB" id="A0A813HEK1"/>
<proteinExistence type="predicted"/>
<name>A0A813HEK1_POLGL</name>
<keyword evidence="3" id="KW-1185">Reference proteome</keyword>
<feature type="region of interest" description="Disordered" evidence="1">
    <location>
        <begin position="65"/>
        <end position="112"/>
    </location>
</feature>
<organism evidence="2 3">
    <name type="scientific">Polarella glacialis</name>
    <name type="common">Dinoflagellate</name>
    <dbReference type="NCBI Taxonomy" id="89957"/>
    <lineage>
        <taxon>Eukaryota</taxon>
        <taxon>Sar</taxon>
        <taxon>Alveolata</taxon>
        <taxon>Dinophyceae</taxon>
        <taxon>Suessiales</taxon>
        <taxon>Suessiaceae</taxon>
        <taxon>Polarella</taxon>
    </lineage>
</organism>
<evidence type="ECO:0000256" key="1">
    <source>
        <dbReference type="SAM" id="MobiDB-lite"/>
    </source>
</evidence>
<reference evidence="2" key="1">
    <citation type="submission" date="2021-02" db="EMBL/GenBank/DDBJ databases">
        <authorList>
            <person name="Dougan E. K."/>
            <person name="Rhodes N."/>
            <person name="Thang M."/>
            <person name="Chan C."/>
        </authorList>
    </citation>
    <scope>NUCLEOTIDE SEQUENCE</scope>
</reference>
<protein>
    <submittedName>
        <fullName evidence="2">Uncharacterized protein</fullName>
    </submittedName>
</protein>
<accession>A0A813HEK1</accession>
<gene>
    <name evidence="2" type="ORF">PGLA1383_LOCUS51504</name>
</gene>
<feature type="non-terminal residue" evidence="2">
    <location>
        <position position="1"/>
    </location>
</feature>
<dbReference type="Proteomes" id="UP000654075">
    <property type="component" value="Unassembled WGS sequence"/>
</dbReference>
<dbReference type="EMBL" id="CAJNNV010031381">
    <property type="protein sequence ID" value="CAE8635958.1"/>
    <property type="molecule type" value="Genomic_DNA"/>
</dbReference>
<sequence>RAAGANFAVDPKNDAGRHAACGAREPPAFDHAGGESGLCQTVGGAEHGADSPAVLLEGALGIKRDSSFDGGERSWTSGCSHRDGGGPEIRAGTGPCRGGGAACGATQPASAA</sequence>
<comment type="caution">
    <text evidence="2">The sequence shown here is derived from an EMBL/GenBank/DDBJ whole genome shotgun (WGS) entry which is preliminary data.</text>
</comment>
<evidence type="ECO:0000313" key="2">
    <source>
        <dbReference type="EMBL" id="CAE8635958.1"/>
    </source>
</evidence>
<evidence type="ECO:0000313" key="3">
    <source>
        <dbReference type="Proteomes" id="UP000654075"/>
    </source>
</evidence>